<evidence type="ECO:0000256" key="5">
    <source>
        <dbReference type="ARBA" id="ARBA00022692"/>
    </source>
</evidence>
<evidence type="ECO:0000256" key="12">
    <source>
        <dbReference type="SAM" id="MobiDB-lite"/>
    </source>
</evidence>
<keyword evidence="10 11" id="KW-0407">Ion channel</keyword>
<keyword evidence="7 11" id="KW-1133">Transmembrane helix</keyword>
<keyword evidence="5 11" id="KW-0812">Transmembrane</keyword>
<comment type="caution">
    <text evidence="15">The sequence shown here is derived from an EMBL/GenBank/DDBJ whole genome shotgun (WGS) entry which is preliminary data.</text>
</comment>
<feature type="region of interest" description="Disordered" evidence="12">
    <location>
        <begin position="740"/>
        <end position="794"/>
    </location>
</feature>
<keyword evidence="15" id="KW-0675">Receptor</keyword>
<dbReference type="InterPro" id="IPR006202">
    <property type="entry name" value="Neur_chan_lig-bd"/>
</dbReference>
<dbReference type="Pfam" id="PF02931">
    <property type="entry name" value="Neur_chan_LBD"/>
    <property type="match status" value="1"/>
</dbReference>
<evidence type="ECO:0000256" key="2">
    <source>
        <dbReference type="ARBA" id="ARBA00004236"/>
    </source>
</evidence>
<evidence type="ECO:0000256" key="3">
    <source>
        <dbReference type="ARBA" id="ARBA00022448"/>
    </source>
</evidence>
<feature type="transmembrane region" description="Helical" evidence="11">
    <location>
        <begin position="405"/>
        <end position="424"/>
    </location>
</feature>
<keyword evidence="6" id="KW-0732">Signal</keyword>
<dbReference type="InterPro" id="IPR018000">
    <property type="entry name" value="Neurotransmitter_ion_chnl_CS"/>
</dbReference>
<dbReference type="Gene3D" id="1.20.58.390">
    <property type="entry name" value="Neurotransmitter-gated ion-channel transmembrane domain"/>
    <property type="match status" value="2"/>
</dbReference>
<feature type="domain" description="Neurotransmitter-gated ion-channel transmembrane" evidence="14">
    <location>
        <begin position="381"/>
        <end position="821"/>
    </location>
</feature>
<dbReference type="InterPro" id="IPR006201">
    <property type="entry name" value="Neur_channel"/>
</dbReference>
<keyword evidence="4" id="KW-1003">Cell membrane</keyword>
<dbReference type="Proteomes" id="UP000887458">
    <property type="component" value="Unassembled WGS sequence"/>
</dbReference>
<sequence>MFSIQQQKQQNISAQQMMTFVNESTTTTKTTTISELSSNIVDTSMIDPTLSLNSPSIQMMNATTTTTTTTSLIIIRKIFMPKHFIIIKRIVNKNKQLAIFNNNSDINNIETSALKSSITVTKMSNERKPWTPLRKSDHHHHNNKYKDDNNNNYPSSMMTWLDGQFTDNVTKILQTILEDYDIRLRPNFGGDPLHIGMDLTIASFDSISEVNMDYTLTLYLHQYWRDERLKFGQDDNIELTLSGDFSERIWVPDTFFANDKNSFLHEVTEKNKMVRLKSDGSVSYGMRFTTTLACMMDLHYYPLDSQNCTVEIESYGYTVSDVVMYWTDTPVNGVEDAKLHQFTIVGYETTDRKESLATGTYQRLSLLFSLKRNIGYFIFQTYLPSILIVMLSWVSFWINHEATSARVALGITTVLTMTTISTGVRSSLPRISYVKAIDIYLVMCFVFVFAALLEYAAVNYTYWGARAKKKIKPNPQHQHHHHHHTGTSSCSSGTSPSDLHSTKWSLPNQRMGKNSRMIHLKKDTIPCPMTTANQKIIKQPYSVNSQLTPVQIPSSTLIAKEKPVYKDVAISPIASLRNIQSSHLVNRKQRMQNAQQQQQQSTIMFDLSNLQSSNDNSLLALSKTKIFPENFPISSQILFDQQNTQQQQQQSYQIPPLGDYGFAPSPPPPAPPSSSYYNLNINDIMVEQGDNNDDQHSLQLPPPQQQQQQHQSPPMNENSDFNPYNHDKSIQQQPSEFLHHGYGHHLRNNSSSLRYRRSKQSQRSGMSNKQSMHQQQQQQQPYCSSSTMNNGTKKVRDVNKIDRYSRIIFPVSYMIFNAFYWSFYTI</sequence>
<dbReference type="SUPFAM" id="SSF90112">
    <property type="entry name" value="Neurotransmitter-gated ion-channel transmembrane pore"/>
    <property type="match status" value="1"/>
</dbReference>
<feature type="region of interest" description="Disordered" evidence="12">
    <location>
        <begin position="129"/>
        <end position="149"/>
    </location>
</feature>
<feature type="compositionally biased region" description="Low complexity" evidence="12">
    <location>
        <begin position="705"/>
        <end position="714"/>
    </location>
</feature>
<dbReference type="InterPro" id="IPR036734">
    <property type="entry name" value="Neur_chan_lig-bd_sf"/>
</dbReference>
<evidence type="ECO:0000256" key="6">
    <source>
        <dbReference type="ARBA" id="ARBA00022729"/>
    </source>
</evidence>
<feature type="compositionally biased region" description="Basic residues" evidence="12">
    <location>
        <begin position="471"/>
        <end position="485"/>
    </location>
</feature>
<dbReference type="PRINTS" id="PR00252">
    <property type="entry name" value="NRIONCHANNEL"/>
</dbReference>
<evidence type="ECO:0000313" key="15">
    <source>
        <dbReference type="EMBL" id="KAH9423794.1"/>
    </source>
</evidence>
<dbReference type="Pfam" id="PF02932">
    <property type="entry name" value="Neur_chan_memb"/>
    <property type="match status" value="1"/>
</dbReference>
<dbReference type="CDD" id="cd19006">
    <property type="entry name" value="LGIC_ECD_GABAAR_LCCH3-like"/>
    <property type="match status" value="1"/>
</dbReference>
<evidence type="ECO:0000256" key="8">
    <source>
        <dbReference type="ARBA" id="ARBA00023065"/>
    </source>
</evidence>
<dbReference type="PANTHER" id="PTHR18945">
    <property type="entry name" value="NEUROTRANSMITTER GATED ION CHANNEL"/>
    <property type="match status" value="1"/>
</dbReference>
<protein>
    <submittedName>
        <fullName evidence="15">Gamma-aminobutyric acid receptor subunit beta-2</fullName>
    </submittedName>
</protein>
<feature type="compositionally biased region" description="Polar residues" evidence="12">
    <location>
        <begin position="761"/>
        <end position="773"/>
    </location>
</feature>
<evidence type="ECO:0000256" key="9">
    <source>
        <dbReference type="ARBA" id="ARBA00023136"/>
    </source>
</evidence>
<accession>A0ABQ8JMM7</accession>
<reference evidence="15 16" key="2">
    <citation type="journal article" date="2022" name="Mol. Biol. Evol.">
        <title>Comparative Genomics Reveals Insights into the Divergent Evolution of Astigmatic Mites and Household Pest Adaptations.</title>
        <authorList>
            <person name="Xiong Q."/>
            <person name="Wan A.T."/>
            <person name="Liu X."/>
            <person name="Fung C.S."/>
            <person name="Xiao X."/>
            <person name="Malainual N."/>
            <person name="Hou J."/>
            <person name="Wang L."/>
            <person name="Wang M."/>
            <person name="Yang K.Y."/>
            <person name="Cui Y."/>
            <person name="Leung E.L."/>
            <person name="Nong W."/>
            <person name="Shin S.K."/>
            <person name="Au S.W."/>
            <person name="Jeong K.Y."/>
            <person name="Chew F.T."/>
            <person name="Hui J.H."/>
            <person name="Leung T.F."/>
            <person name="Tungtrongchitr A."/>
            <person name="Zhong N."/>
            <person name="Liu Z."/>
            <person name="Tsui S.K."/>
        </authorList>
    </citation>
    <scope>NUCLEOTIDE SEQUENCE [LARGE SCALE GENOMIC DNA]</scope>
    <source>
        <strain evidence="15">Derp</strain>
    </source>
</reference>
<feature type="compositionally biased region" description="Polar residues" evidence="12">
    <location>
        <begin position="781"/>
        <end position="792"/>
    </location>
</feature>
<dbReference type="InterPro" id="IPR036719">
    <property type="entry name" value="Neuro-gated_channel_TM_sf"/>
</dbReference>
<dbReference type="CDD" id="cd19049">
    <property type="entry name" value="LGIC_TM_anion"/>
    <property type="match status" value="1"/>
</dbReference>
<evidence type="ECO:0000256" key="11">
    <source>
        <dbReference type="RuleBase" id="RU000687"/>
    </source>
</evidence>
<feature type="compositionally biased region" description="Polar residues" evidence="12">
    <location>
        <begin position="498"/>
        <end position="512"/>
    </location>
</feature>
<reference evidence="15 16" key="1">
    <citation type="journal article" date="2018" name="J. Allergy Clin. Immunol.">
        <title>High-quality assembly of Dermatophagoides pteronyssinus genome and transcriptome reveals a wide range of novel allergens.</title>
        <authorList>
            <person name="Liu X.Y."/>
            <person name="Yang K.Y."/>
            <person name="Wang M.Q."/>
            <person name="Kwok J.S."/>
            <person name="Zeng X."/>
            <person name="Yang Z."/>
            <person name="Xiao X.J."/>
            <person name="Lau C.P."/>
            <person name="Li Y."/>
            <person name="Huang Z.M."/>
            <person name="Ba J.G."/>
            <person name="Yim A.K."/>
            <person name="Ouyang C.Y."/>
            <person name="Ngai S.M."/>
            <person name="Chan T.F."/>
            <person name="Leung E.L."/>
            <person name="Liu L."/>
            <person name="Liu Z.G."/>
            <person name="Tsui S.K."/>
        </authorList>
    </citation>
    <scope>NUCLEOTIDE SEQUENCE [LARGE SCALE GENOMIC DNA]</scope>
    <source>
        <strain evidence="15">Derp</strain>
    </source>
</reference>
<comment type="subcellular location">
    <subcellularLocation>
        <location evidence="2">Cell membrane</location>
    </subcellularLocation>
    <subcellularLocation>
        <location evidence="1">Membrane</location>
        <topology evidence="1">Multi-pass membrane protein</topology>
    </subcellularLocation>
</comment>
<feature type="transmembrane region" description="Helical" evidence="11">
    <location>
        <begin position="439"/>
        <end position="462"/>
    </location>
</feature>
<feature type="compositionally biased region" description="Low complexity" evidence="12">
    <location>
        <begin position="486"/>
        <end position="497"/>
    </location>
</feature>
<name>A0ABQ8JMM7_DERPT</name>
<feature type="region of interest" description="Disordered" evidence="12">
    <location>
        <begin position="471"/>
        <end position="513"/>
    </location>
</feature>
<proteinExistence type="inferred from homology"/>
<feature type="transmembrane region" description="Helical" evidence="11">
    <location>
        <begin position="374"/>
        <end position="398"/>
    </location>
</feature>
<dbReference type="NCBIfam" id="TIGR00860">
    <property type="entry name" value="LIC"/>
    <property type="match status" value="1"/>
</dbReference>
<gene>
    <name evidence="15" type="primary">GABRB2</name>
    <name evidence="15" type="ORF">DERP_005376</name>
</gene>
<feature type="compositionally biased region" description="Low complexity" evidence="12">
    <location>
        <begin position="640"/>
        <end position="653"/>
    </location>
</feature>
<dbReference type="EMBL" id="NJHN03000031">
    <property type="protein sequence ID" value="KAH9423794.1"/>
    <property type="molecule type" value="Genomic_DNA"/>
</dbReference>
<evidence type="ECO:0000256" key="7">
    <source>
        <dbReference type="ARBA" id="ARBA00022989"/>
    </source>
</evidence>
<evidence type="ECO:0000259" key="14">
    <source>
        <dbReference type="Pfam" id="PF02932"/>
    </source>
</evidence>
<dbReference type="Gene3D" id="2.70.170.10">
    <property type="entry name" value="Neurotransmitter-gated ion-channel ligand-binding domain"/>
    <property type="match status" value="1"/>
</dbReference>
<feature type="domain" description="Neurotransmitter-gated ion-channel ligand-binding" evidence="13">
    <location>
        <begin position="170"/>
        <end position="373"/>
    </location>
</feature>
<dbReference type="InterPro" id="IPR038050">
    <property type="entry name" value="Neuro_actylchol_rec"/>
</dbReference>
<dbReference type="PROSITE" id="PS00236">
    <property type="entry name" value="NEUROTR_ION_CHANNEL"/>
    <property type="match status" value="1"/>
</dbReference>
<evidence type="ECO:0000256" key="4">
    <source>
        <dbReference type="ARBA" id="ARBA00022475"/>
    </source>
</evidence>
<dbReference type="InterPro" id="IPR006028">
    <property type="entry name" value="GABAA/Glycine_rcpt"/>
</dbReference>
<feature type="region of interest" description="Disordered" evidence="12">
    <location>
        <begin position="640"/>
        <end position="728"/>
    </location>
</feature>
<dbReference type="SUPFAM" id="SSF63712">
    <property type="entry name" value="Nicotinic receptor ligand binding domain-like"/>
    <property type="match status" value="1"/>
</dbReference>
<organism evidence="15 16">
    <name type="scientific">Dermatophagoides pteronyssinus</name>
    <name type="common">European house dust mite</name>
    <dbReference type="NCBI Taxonomy" id="6956"/>
    <lineage>
        <taxon>Eukaryota</taxon>
        <taxon>Metazoa</taxon>
        <taxon>Ecdysozoa</taxon>
        <taxon>Arthropoda</taxon>
        <taxon>Chelicerata</taxon>
        <taxon>Arachnida</taxon>
        <taxon>Acari</taxon>
        <taxon>Acariformes</taxon>
        <taxon>Sarcoptiformes</taxon>
        <taxon>Astigmata</taxon>
        <taxon>Psoroptidia</taxon>
        <taxon>Analgoidea</taxon>
        <taxon>Pyroglyphidae</taxon>
        <taxon>Dermatophagoidinae</taxon>
        <taxon>Dermatophagoides</taxon>
    </lineage>
</organism>
<evidence type="ECO:0000256" key="1">
    <source>
        <dbReference type="ARBA" id="ARBA00004141"/>
    </source>
</evidence>
<evidence type="ECO:0000256" key="10">
    <source>
        <dbReference type="ARBA" id="ARBA00023303"/>
    </source>
</evidence>
<evidence type="ECO:0000313" key="16">
    <source>
        <dbReference type="Proteomes" id="UP000887458"/>
    </source>
</evidence>
<feature type="transmembrane region" description="Helical" evidence="11">
    <location>
        <begin position="804"/>
        <end position="823"/>
    </location>
</feature>
<comment type="similarity">
    <text evidence="11">Belongs to the ligand-gated ion channel (TC 1.A.9) family.</text>
</comment>
<dbReference type="InterPro" id="IPR006029">
    <property type="entry name" value="Neurotrans-gated_channel_TM"/>
</dbReference>
<keyword evidence="8 11" id="KW-0406">Ion transport</keyword>
<keyword evidence="9 11" id="KW-0472">Membrane</keyword>
<keyword evidence="16" id="KW-1185">Reference proteome</keyword>
<dbReference type="PRINTS" id="PR00253">
    <property type="entry name" value="GABAARECEPTR"/>
</dbReference>
<keyword evidence="3 11" id="KW-0813">Transport</keyword>
<evidence type="ECO:0000259" key="13">
    <source>
        <dbReference type="Pfam" id="PF02931"/>
    </source>
</evidence>